<evidence type="ECO:0000313" key="1">
    <source>
        <dbReference type="EMBL" id="KHN06003.1"/>
    </source>
</evidence>
<gene>
    <name evidence="1" type="ORF">glysoja_031952</name>
</gene>
<feature type="non-terminal residue" evidence="1">
    <location>
        <position position="61"/>
    </location>
</feature>
<proteinExistence type="predicted"/>
<feature type="non-terminal residue" evidence="1">
    <location>
        <position position="1"/>
    </location>
</feature>
<sequence length="61" mass="6890">LTQFMQVSISNQKNTNASIKNLEVWVGELTKQLSEHGSGSFLANTQVNPKEHYNLITTRWG</sequence>
<dbReference type="AlphaFoldDB" id="A0A0B2PEC5"/>
<organism evidence="1">
    <name type="scientific">Glycine soja</name>
    <name type="common">Wild soybean</name>
    <dbReference type="NCBI Taxonomy" id="3848"/>
    <lineage>
        <taxon>Eukaryota</taxon>
        <taxon>Viridiplantae</taxon>
        <taxon>Streptophyta</taxon>
        <taxon>Embryophyta</taxon>
        <taxon>Tracheophyta</taxon>
        <taxon>Spermatophyta</taxon>
        <taxon>Magnoliopsida</taxon>
        <taxon>eudicotyledons</taxon>
        <taxon>Gunneridae</taxon>
        <taxon>Pentapetalae</taxon>
        <taxon>rosids</taxon>
        <taxon>fabids</taxon>
        <taxon>Fabales</taxon>
        <taxon>Fabaceae</taxon>
        <taxon>Papilionoideae</taxon>
        <taxon>50 kb inversion clade</taxon>
        <taxon>NPAAA clade</taxon>
        <taxon>indigoferoid/millettioid clade</taxon>
        <taxon>Phaseoleae</taxon>
        <taxon>Glycine</taxon>
        <taxon>Glycine subgen. Soja</taxon>
    </lineage>
</organism>
<reference evidence="1" key="1">
    <citation type="submission" date="2014-07" db="EMBL/GenBank/DDBJ databases">
        <title>Identification of a novel salt tolerance gene in wild soybean by whole-genome sequencing.</title>
        <authorList>
            <person name="Lam H.-M."/>
            <person name="Qi X."/>
            <person name="Li M.-W."/>
            <person name="Liu X."/>
            <person name="Xie M."/>
            <person name="Ni M."/>
            <person name="Xu X."/>
        </authorList>
    </citation>
    <scope>NUCLEOTIDE SEQUENCE [LARGE SCALE GENOMIC DNA]</scope>
    <source>
        <tissue evidence="1">Root</tissue>
    </source>
</reference>
<name>A0A0B2PEC5_GLYSO</name>
<protein>
    <submittedName>
        <fullName evidence="1">Uncharacterized protein</fullName>
    </submittedName>
</protein>
<dbReference type="EMBL" id="KN667826">
    <property type="protein sequence ID" value="KHN06003.1"/>
    <property type="molecule type" value="Genomic_DNA"/>
</dbReference>
<accession>A0A0B2PEC5</accession>
<dbReference type="Proteomes" id="UP000053555">
    <property type="component" value="Unassembled WGS sequence"/>
</dbReference>